<accession>A0A8H8A0T1</accession>
<evidence type="ECO:0000256" key="1">
    <source>
        <dbReference type="SAM" id="MobiDB-lite"/>
    </source>
</evidence>
<keyword evidence="3" id="KW-1185">Reference proteome</keyword>
<dbReference type="AlphaFoldDB" id="A0A8H8A0T1"/>
<dbReference type="Proteomes" id="UP000673691">
    <property type="component" value="Unassembled WGS sequence"/>
</dbReference>
<sequence length="345" mass="37721">MTSRALPTNQRPRTASRGGRRKRNQHNATSPAPPISTCLVRKAPRTDHVVVSFIDNSCPLPLPRRPTPRPRREQSDKGRRPTTPGVRSRRLSDDGRRCHRGRRAGPLHARRVAAGRRIVRYAPAMDEEEDLRHACGRVCSARTVDARGTPGGLDPLRGMPRAEWEGESAIADELLGRKGGRRLAGVLRRAEKTGDQVFGVDEESRSRTELLPSTNGGAASEAVAEGKAVQPDKPLQERERPSTAKDLSLIDGIVDDQIAPQSEPVPAVVGDETEKPQNSDESERPDVHQPPVANVVSPVPPTVVKGFRLQMSVRSVPQQAAEGHAVYFLRNNPQAVPVPRSLESK</sequence>
<evidence type="ECO:0000313" key="2">
    <source>
        <dbReference type="EMBL" id="KAG5463063.1"/>
    </source>
</evidence>
<feature type="compositionally biased region" description="Polar residues" evidence="1">
    <location>
        <begin position="1"/>
        <end position="13"/>
    </location>
</feature>
<feature type="compositionally biased region" description="Basic and acidic residues" evidence="1">
    <location>
        <begin position="234"/>
        <end position="243"/>
    </location>
</feature>
<evidence type="ECO:0000313" key="3">
    <source>
        <dbReference type="Proteomes" id="UP000673691"/>
    </source>
</evidence>
<feature type="region of interest" description="Disordered" evidence="1">
    <location>
        <begin position="56"/>
        <end position="105"/>
    </location>
</feature>
<name>A0A8H8A0T1_9FUNG</name>
<gene>
    <name evidence="2" type="ORF">BJ554DRAFT_2034</name>
</gene>
<feature type="compositionally biased region" description="Basic and acidic residues" evidence="1">
    <location>
        <begin position="70"/>
        <end position="79"/>
    </location>
</feature>
<reference evidence="2 3" key="1">
    <citation type="journal article" name="Sci. Rep.">
        <title>Genome-scale phylogenetic analyses confirm Olpidium as the closest living zoosporic fungus to the non-flagellated, terrestrial fungi.</title>
        <authorList>
            <person name="Chang Y."/>
            <person name="Rochon D."/>
            <person name="Sekimoto S."/>
            <person name="Wang Y."/>
            <person name="Chovatia M."/>
            <person name="Sandor L."/>
            <person name="Salamov A."/>
            <person name="Grigoriev I.V."/>
            <person name="Stajich J.E."/>
            <person name="Spatafora J.W."/>
        </authorList>
    </citation>
    <scope>NUCLEOTIDE SEQUENCE [LARGE SCALE GENOMIC DNA]</scope>
    <source>
        <strain evidence="2">S191</strain>
    </source>
</reference>
<feature type="region of interest" description="Disordered" evidence="1">
    <location>
        <begin position="1"/>
        <end position="38"/>
    </location>
</feature>
<feature type="compositionally biased region" description="Basic and acidic residues" evidence="1">
    <location>
        <begin position="272"/>
        <end position="287"/>
    </location>
</feature>
<proteinExistence type="predicted"/>
<comment type="caution">
    <text evidence="2">The sequence shown here is derived from an EMBL/GenBank/DDBJ whole genome shotgun (WGS) entry which is preliminary data.</text>
</comment>
<dbReference type="EMBL" id="JAEFCI010001202">
    <property type="protein sequence ID" value="KAG5463063.1"/>
    <property type="molecule type" value="Genomic_DNA"/>
</dbReference>
<protein>
    <submittedName>
        <fullName evidence="2">Uncharacterized protein</fullName>
    </submittedName>
</protein>
<feature type="region of interest" description="Disordered" evidence="1">
    <location>
        <begin position="198"/>
        <end position="299"/>
    </location>
</feature>
<organism evidence="2 3">
    <name type="scientific">Olpidium bornovanus</name>
    <dbReference type="NCBI Taxonomy" id="278681"/>
    <lineage>
        <taxon>Eukaryota</taxon>
        <taxon>Fungi</taxon>
        <taxon>Fungi incertae sedis</taxon>
        <taxon>Olpidiomycota</taxon>
        <taxon>Olpidiomycotina</taxon>
        <taxon>Olpidiomycetes</taxon>
        <taxon>Olpidiales</taxon>
        <taxon>Olpidiaceae</taxon>
        <taxon>Olpidium</taxon>
    </lineage>
</organism>